<evidence type="ECO:0000313" key="2">
    <source>
        <dbReference type="Proteomes" id="UP000789405"/>
    </source>
</evidence>
<dbReference type="EMBL" id="CAJVPY010040651">
    <property type="protein sequence ID" value="CAG8805922.1"/>
    <property type="molecule type" value="Genomic_DNA"/>
</dbReference>
<organism evidence="1 2">
    <name type="scientific">Dentiscutata erythropus</name>
    <dbReference type="NCBI Taxonomy" id="1348616"/>
    <lineage>
        <taxon>Eukaryota</taxon>
        <taxon>Fungi</taxon>
        <taxon>Fungi incertae sedis</taxon>
        <taxon>Mucoromycota</taxon>
        <taxon>Glomeromycotina</taxon>
        <taxon>Glomeromycetes</taxon>
        <taxon>Diversisporales</taxon>
        <taxon>Gigasporaceae</taxon>
        <taxon>Dentiscutata</taxon>
    </lineage>
</organism>
<proteinExistence type="predicted"/>
<accession>A0A9N9K1H5</accession>
<gene>
    <name evidence="1" type="ORF">DERYTH_LOCUS24369</name>
</gene>
<feature type="non-terminal residue" evidence="1">
    <location>
        <position position="55"/>
    </location>
</feature>
<dbReference type="Proteomes" id="UP000789405">
    <property type="component" value="Unassembled WGS sequence"/>
</dbReference>
<evidence type="ECO:0000313" key="1">
    <source>
        <dbReference type="EMBL" id="CAG8805922.1"/>
    </source>
</evidence>
<comment type="caution">
    <text evidence="1">The sequence shown here is derived from an EMBL/GenBank/DDBJ whole genome shotgun (WGS) entry which is preliminary data.</text>
</comment>
<dbReference type="AlphaFoldDB" id="A0A9N9K1H5"/>
<sequence>MPLTEIGCNSSDLIELRARKRKQQVESTSKQSLSQENISDEKCENNANILFENLF</sequence>
<dbReference type="OrthoDB" id="2442145at2759"/>
<name>A0A9N9K1H5_9GLOM</name>
<reference evidence="1" key="1">
    <citation type="submission" date="2021-06" db="EMBL/GenBank/DDBJ databases">
        <authorList>
            <person name="Kallberg Y."/>
            <person name="Tangrot J."/>
            <person name="Rosling A."/>
        </authorList>
    </citation>
    <scope>NUCLEOTIDE SEQUENCE</scope>
    <source>
        <strain evidence="1">MA453B</strain>
    </source>
</reference>
<protein>
    <submittedName>
        <fullName evidence="1">18405_t:CDS:1</fullName>
    </submittedName>
</protein>
<keyword evidence="2" id="KW-1185">Reference proteome</keyword>